<evidence type="ECO:0000313" key="1">
    <source>
        <dbReference type="EMBL" id="RPB08448.1"/>
    </source>
</evidence>
<keyword evidence="2" id="KW-1185">Reference proteome</keyword>
<dbReference type="InParanoid" id="A0A3N4KG49"/>
<organism evidence="1 2">
    <name type="scientific">Morchella conica CCBAS932</name>
    <dbReference type="NCBI Taxonomy" id="1392247"/>
    <lineage>
        <taxon>Eukaryota</taxon>
        <taxon>Fungi</taxon>
        <taxon>Dikarya</taxon>
        <taxon>Ascomycota</taxon>
        <taxon>Pezizomycotina</taxon>
        <taxon>Pezizomycetes</taxon>
        <taxon>Pezizales</taxon>
        <taxon>Morchellaceae</taxon>
        <taxon>Morchella</taxon>
    </lineage>
</organism>
<protein>
    <submittedName>
        <fullName evidence="1">Uncharacterized protein</fullName>
    </submittedName>
</protein>
<gene>
    <name evidence="1" type="ORF">P167DRAFT_578271</name>
</gene>
<dbReference type="Proteomes" id="UP000277580">
    <property type="component" value="Unassembled WGS sequence"/>
</dbReference>
<dbReference type="EMBL" id="ML119163">
    <property type="protein sequence ID" value="RPB08448.1"/>
    <property type="molecule type" value="Genomic_DNA"/>
</dbReference>
<name>A0A3N4KG49_9PEZI</name>
<evidence type="ECO:0000313" key="2">
    <source>
        <dbReference type="Proteomes" id="UP000277580"/>
    </source>
</evidence>
<reference evidence="1 2" key="1">
    <citation type="journal article" date="2018" name="Nat. Ecol. Evol.">
        <title>Pezizomycetes genomes reveal the molecular basis of ectomycorrhizal truffle lifestyle.</title>
        <authorList>
            <person name="Murat C."/>
            <person name="Payen T."/>
            <person name="Noel B."/>
            <person name="Kuo A."/>
            <person name="Morin E."/>
            <person name="Chen J."/>
            <person name="Kohler A."/>
            <person name="Krizsan K."/>
            <person name="Balestrini R."/>
            <person name="Da Silva C."/>
            <person name="Montanini B."/>
            <person name="Hainaut M."/>
            <person name="Levati E."/>
            <person name="Barry K.W."/>
            <person name="Belfiori B."/>
            <person name="Cichocki N."/>
            <person name="Clum A."/>
            <person name="Dockter R.B."/>
            <person name="Fauchery L."/>
            <person name="Guy J."/>
            <person name="Iotti M."/>
            <person name="Le Tacon F."/>
            <person name="Lindquist E.A."/>
            <person name="Lipzen A."/>
            <person name="Malagnac F."/>
            <person name="Mello A."/>
            <person name="Molinier V."/>
            <person name="Miyauchi S."/>
            <person name="Poulain J."/>
            <person name="Riccioni C."/>
            <person name="Rubini A."/>
            <person name="Sitrit Y."/>
            <person name="Splivallo R."/>
            <person name="Traeger S."/>
            <person name="Wang M."/>
            <person name="Zifcakova L."/>
            <person name="Wipf D."/>
            <person name="Zambonelli A."/>
            <person name="Paolocci F."/>
            <person name="Nowrousian M."/>
            <person name="Ottonello S."/>
            <person name="Baldrian P."/>
            <person name="Spatafora J.W."/>
            <person name="Henrissat B."/>
            <person name="Nagy L.G."/>
            <person name="Aury J.M."/>
            <person name="Wincker P."/>
            <person name="Grigoriev I.V."/>
            <person name="Bonfante P."/>
            <person name="Martin F.M."/>
        </authorList>
    </citation>
    <scope>NUCLEOTIDE SEQUENCE [LARGE SCALE GENOMIC DNA]</scope>
    <source>
        <strain evidence="1 2">CCBAS932</strain>
    </source>
</reference>
<dbReference type="AlphaFoldDB" id="A0A3N4KG49"/>
<proteinExistence type="predicted"/>
<accession>A0A3N4KG49</accession>
<sequence>MQCMIVIVASPVRDRDRYNPELQVSIYHYPKSQTPNVSLPLGLSTPVPNRMRPGRLLPLLLPLPLLTTAHPLVAVPAGSIICETIATSPTYSDGLGLASWIVRFGAAPCLQSRQRLCTPVAKYGAAGARVCSEREKYDFECGALGRTVGWVVEACRRVVGGVERSQGRYVFDRGAVRDSAIMVFSG</sequence>
<dbReference type="OrthoDB" id="5375374at2759"/>